<keyword evidence="3" id="KW-1185">Reference proteome</keyword>
<dbReference type="EMBL" id="JABANE010000007">
    <property type="protein sequence ID" value="NME67069.1"/>
    <property type="molecule type" value="Genomic_DNA"/>
</dbReference>
<dbReference type="RefSeq" id="WP_169655136.1">
    <property type="nucleotide sequence ID" value="NZ_JABANE010000007.1"/>
</dbReference>
<dbReference type="NCBIfam" id="TIGR02145">
    <property type="entry name" value="Fib_succ_major"/>
    <property type="match status" value="1"/>
</dbReference>
<evidence type="ECO:0000259" key="1">
    <source>
        <dbReference type="Pfam" id="PF09603"/>
    </source>
</evidence>
<dbReference type="AlphaFoldDB" id="A0A7X9RTA6"/>
<comment type="caution">
    <text evidence="2">The sequence shown here is derived from an EMBL/GenBank/DDBJ whole genome shotgun (WGS) entry which is preliminary data.</text>
</comment>
<dbReference type="PROSITE" id="PS51257">
    <property type="entry name" value="PROKAR_LIPOPROTEIN"/>
    <property type="match status" value="1"/>
</dbReference>
<accession>A0A7X9RTA6</accession>
<proteinExistence type="predicted"/>
<evidence type="ECO:0000313" key="2">
    <source>
        <dbReference type="EMBL" id="NME67069.1"/>
    </source>
</evidence>
<gene>
    <name evidence="2" type="ORF">HHU12_03735</name>
</gene>
<dbReference type="Pfam" id="PF09603">
    <property type="entry name" value="Fib_succ_major"/>
    <property type="match status" value="1"/>
</dbReference>
<name>A0A7X9RTA6_9BACT</name>
<organism evidence="2 3">
    <name type="scientific">Flammeovirga aprica JL-4</name>
    <dbReference type="NCBI Taxonomy" id="694437"/>
    <lineage>
        <taxon>Bacteria</taxon>
        <taxon>Pseudomonadati</taxon>
        <taxon>Bacteroidota</taxon>
        <taxon>Cytophagia</taxon>
        <taxon>Cytophagales</taxon>
        <taxon>Flammeovirgaceae</taxon>
        <taxon>Flammeovirga</taxon>
    </lineage>
</organism>
<protein>
    <recommendedName>
        <fullName evidence="1">Fibrobacter succinogenes major paralogous domain-containing protein</fullName>
    </recommendedName>
</protein>
<feature type="domain" description="Fibrobacter succinogenes major paralogous" evidence="1">
    <location>
        <begin position="307"/>
        <end position="447"/>
    </location>
</feature>
<sequence length="481" mass="54520">MNNKLIQKSISLLLLLVFGFGCKNDTEIIKITPDAGPSFIDIESDGYMVELSARPVDNGQLGTWKVYIGDNGSFEDIHNPTSKFYGEPGVTYQLIWEVTDGEQYKTDLITVSYKELKPTIHTNIPQDTLFHNISTYLTATAPKYGAAGSWSILEGEGGVIEMINDSTATFVGLKNSDYKVQWTLTFGNKIVSEELDFVTDELQAYAGEDQLDIITDLNSEEKKYYTLQGFLPAGADGNWTLLNDSNGEIFHNKLPHSLFRGDPDTEYELAWNVQLGNTVSSDTVKLRFRGKWGIWVDERDNQKYRFVEINGLEWMADNYNYAQEPGAQSWYYGYGYRALIEDGHALDDEEERKRYGRLYYIDAAMNRPPEGWRLPTSIELDDIIRLYGGELYAKEALKVGGESGLEINYPGYLSFSDPSDPAFRHIFKSQEKETLIMTSDINPSTGMGYVFLMNTSIPNVGFAVMNTYFNGMTVRYVREKQ</sequence>
<dbReference type="Proteomes" id="UP000576082">
    <property type="component" value="Unassembled WGS sequence"/>
</dbReference>
<evidence type="ECO:0000313" key="3">
    <source>
        <dbReference type="Proteomes" id="UP000576082"/>
    </source>
</evidence>
<reference evidence="2 3" key="1">
    <citation type="submission" date="2020-04" db="EMBL/GenBank/DDBJ databases">
        <title>Flammeovirga sp. SR4, a novel species isolated from seawater.</title>
        <authorList>
            <person name="Wang X."/>
        </authorList>
    </citation>
    <scope>NUCLEOTIDE SEQUENCE [LARGE SCALE GENOMIC DNA]</scope>
    <source>
        <strain evidence="2 3">ATCC 23126</strain>
    </source>
</reference>
<dbReference type="InterPro" id="IPR011871">
    <property type="entry name" value="Fib_succ_major"/>
</dbReference>